<dbReference type="GO" id="GO:0003677">
    <property type="term" value="F:DNA binding"/>
    <property type="evidence" value="ECO:0007669"/>
    <property type="project" value="UniProtKB-KW"/>
</dbReference>
<comment type="caution">
    <text evidence="5">The sequence shown here is derived from an EMBL/GenBank/DDBJ whole genome shotgun (WGS) entry which is preliminary data.</text>
</comment>
<dbReference type="InterPro" id="IPR039420">
    <property type="entry name" value="WalR-like"/>
</dbReference>
<keyword evidence="3" id="KW-0804">Transcription</keyword>
<dbReference type="RefSeq" id="WP_154755495.1">
    <property type="nucleotide sequence ID" value="NZ_WMBA01000004.1"/>
</dbReference>
<evidence type="ECO:0000256" key="3">
    <source>
        <dbReference type="ARBA" id="ARBA00023163"/>
    </source>
</evidence>
<dbReference type="Pfam" id="PF00196">
    <property type="entry name" value="GerE"/>
    <property type="match status" value="1"/>
</dbReference>
<accession>A0A6N7YWK3</accession>
<keyword evidence="1" id="KW-0805">Transcription regulation</keyword>
<dbReference type="CDD" id="cd06170">
    <property type="entry name" value="LuxR_C_like"/>
    <property type="match status" value="1"/>
</dbReference>
<evidence type="ECO:0000256" key="1">
    <source>
        <dbReference type="ARBA" id="ARBA00023015"/>
    </source>
</evidence>
<gene>
    <name evidence="5" type="ORF">GKO32_04555</name>
</gene>
<dbReference type="Gene3D" id="3.30.450.40">
    <property type="match status" value="1"/>
</dbReference>
<keyword evidence="2" id="KW-0238">DNA-binding</keyword>
<evidence type="ECO:0000313" key="5">
    <source>
        <dbReference type="EMBL" id="MTD53253.1"/>
    </source>
</evidence>
<reference evidence="5 6" key="1">
    <citation type="submission" date="2019-11" db="EMBL/GenBank/DDBJ databases">
        <title>Draft genome of Amycolatopsis RM579.</title>
        <authorList>
            <person name="Duangmal K."/>
            <person name="Mingma R."/>
        </authorList>
    </citation>
    <scope>NUCLEOTIDE SEQUENCE [LARGE SCALE GENOMIC DNA]</scope>
    <source>
        <strain evidence="5 6">RM579</strain>
    </source>
</reference>
<dbReference type="Gene3D" id="1.10.10.10">
    <property type="entry name" value="Winged helix-like DNA-binding domain superfamily/Winged helix DNA-binding domain"/>
    <property type="match status" value="1"/>
</dbReference>
<dbReference type="OrthoDB" id="4069167at2"/>
<evidence type="ECO:0000313" key="6">
    <source>
        <dbReference type="Proteomes" id="UP000440096"/>
    </source>
</evidence>
<dbReference type="AlphaFoldDB" id="A0A6N7YWK3"/>
<dbReference type="PRINTS" id="PR00038">
    <property type="entry name" value="HTHLUXR"/>
</dbReference>
<dbReference type="PANTHER" id="PTHR43214">
    <property type="entry name" value="TWO-COMPONENT RESPONSE REGULATOR"/>
    <property type="match status" value="1"/>
</dbReference>
<proteinExistence type="predicted"/>
<dbReference type="PROSITE" id="PS50043">
    <property type="entry name" value="HTH_LUXR_2"/>
    <property type="match status" value="1"/>
</dbReference>
<dbReference type="PANTHER" id="PTHR43214:SF41">
    <property type="entry name" value="NITRATE_NITRITE RESPONSE REGULATOR PROTEIN NARP"/>
    <property type="match status" value="1"/>
</dbReference>
<dbReference type="InterPro" id="IPR036388">
    <property type="entry name" value="WH-like_DNA-bd_sf"/>
</dbReference>
<name>A0A6N7YWK3_9PSEU</name>
<dbReference type="InterPro" id="IPR000792">
    <property type="entry name" value="Tscrpt_reg_LuxR_C"/>
</dbReference>
<evidence type="ECO:0000259" key="4">
    <source>
        <dbReference type="PROSITE" id="PS50043"/>
    </source>
</evidence>
<protein>
    <recommendedName>
        <fullName evidence="4">HTH luxR-type domain-containing protein</fullName>
    </recommendedName>
</protein>
<dbReference type="SMART" id="SM00421">
    <property type="entry name" value="HTH_LUXR"/>
    <property type="match status" value="1"/>
</dbReference>
<dbReference type="SUPFAM" id="SSF55781">
    <property type="entry name" value="GAF domain-like"/>
    <property type="match status" value="1"/>
</dbReference>
<sequence>MVHNDVRPAEPAGLDAEVRRIAAGARPDKARRLADLIRRRAEVQHVTLAAVDRREGRVLAVTGTDVIRPGAVVLPQQSTRLEAVTAGRTWASGDFVREPGFDRLLDRIAKIAGHRAGCAIPIAVQDRTGGAVLLSSCDHRASWDAIARGITAAAPTLATALGLAPAHVLRVLVLHRDMLAAEGLARILEHGLDAEVRLLHGPHAPQLPDSPAWADVIVTDRESRMVNGSPIVIARHWPKKRILAAVKQAKPKPATTGPAPAAPALTPRELDLVRELDSGSSYHQIARQLGLTTQTVRTYSKSLYTKLDAHSRGEAVFQARLQGLL</sequence>
<keyword evidence="6" id="KW-1185">Reference proteome</keyword>
<feature type="domain" description="HTH luxR-type" evidence="4">
    <location>
        <begin position="258"/>
        <end position="323"/>
    </location>
</feature>
<dbReference type="InterPro" id="IPR029016">
    <property type="entry name" value="GAF-like_dom_sf"/>
</dbReference>
<dbReference type="InterPro" id="IPR016032">
    <property type="entry name" value="Sig_transdc_resp-reg_C-effctor"/>
</dbReference>
<dbReference type="EMBL" id="WMBA01000004">
    <property type="protein sequence ID" value="MTD53253.1"/>
    <property type="molecule type" value="Genomic_DNA"/>
</dbReference>
<dbReference type="PROSITE" id="PS00622">
    <property type="entry name" value="HTH_LUXR_1"/>
    <property type="match status" value="1"/>
</dbReference>
<evidence type="ECO:0000256" key="2">
    <source>
        <dbReference type="ARBA" id="ARBA00023125"/>
    </source>
</evidence>
<dbReference type="SUPFAM" id="SSF46894">
    <property type="entry name" value="C-terminal effector domain of the bipartite response regulators"/>
    <property type="match status" value="1"/>
</dbReference>
<dbReference type="GO" id="GO:0006355">
    <property type="term" value="P:regulation of DNA-templated transcription"/>
    <property type="evidence" value="ECO:0007669"/>
    <property type="project" value="InterPro"/>
</dbReference>
<organism evidence="5 6">
    <name type="scientific">Amycolatopsis pithecellobii</name>
    <dbReference type="NCBI Taxonomy" id="664692"/>
    <lineage>
        <taxon>Bacteria</taxon>
        <taxon>Bacillati</taxon>
        <taxon>Actinomycetota</taxon>
        <taxon>Actinomycetes</taxon>
        <taxon>Pseudonocardiales</taxon>
        <taxon>Pseudonocardiaceae</taxon>
        <taxon>Amycolatopsis</taxon>
    </lineage>
</organism>
<dbReference type="Proteomes" id="UP000440096">
    <property type="component" value="Unassembled WGS sequence"/>
</dbReference>